<comment type="caution">
    <text evidence="15">The sequence shown here is derived from an EMBL/GenBank/DDBJ whole genome shotgun (WGS) entry which is preliminary data.</text>
</comment>
<accession>A0A6V7RDZ6</accession>
<dbReference type="GO" id="GO:0019568">
    <property type="term" value="P:arabinose catabolic process"/>
    <property type="evidence" value="ECO:0007669"/>
    <property type="project" value="UniProtKB-KW"/>
</dbReference>
<evidence type="ECO:0000256" key="7">
    <source>
        <dbReference type="ARBA" id="ARBA00022935"/>
    </source>
</evidence>
<dbReference type="InterPro" id="IPR001303">
    <property type="entry name" value="Aldolase_II/adducin_N"/>
</dbReference>
<evidence type="ECO:0000259" key="14">
    <source>
        <dbReference type="SMART" id="SM01007"/>
    </source>
</evidence>
<gene>
    <name evidence="15" type="primary">araD</name>
    <name evidence="15" type="ORF">JEOSCH030_00853</name>
</gene>
<evidence type="ECO:0000256" key="6">
    <source>
        <dbReference type="ARBA" id="ARBA00022833"/>
    </source>
</evidence>
<sequence>MFFQLKKNVSDANKLLETNQLVTLTWGNVSEIDKDLNVIGIKPSGIPYSQLKPEHIVIVNLDGQIIDGDLNPSSDLETHLYLYNKFPTIKGITHTHSSYATSFAQSGISIPPLGTTHADHFYGSIPITRKLSDNEILYNYERNTGRVIYEIFSDLNIMPQDIPGVLVNQHGPFTWGKSALDSLENAIALEEVAKMTFNAKLLSNNFEAINQTLLDKHFLRKNGARATY</sequence>
<dbReference type="PANTHER" id="PTHR22789">
    <property type="entry name" value="FUCULOSE PHOSPHATE ALDOLASE"/>
    <property type="match status" value="1"/>
</dbReference>
<feature type="domain" description="Class II aldolase/adducin N-terminal" evidence="14">
    <location>
        <begin position="7"/>
        <end position="197"/>
    </location>
</feature>
<dbReference type="GO" id="GO:0008742">
    <property type="term" value="F:L-ribulose-phosphate 4-epimerase activity"/>
    <property type="evidence" value="ECO:0007669"/>
    <property type="project" value="UniProtKB-EC"/>
</dbReference>
<comment type="function">
    <text evidence="11">Involved in the degradation of L-arabinose. Catalyzes the interconversion of L-ribulose 5-phosphate (LRu5P) and D-xylulose 5-phosphate (D-Xu5P) via a retroaldol/aldol mechanism (carbon-carbon bond cleavage analogous to a class II aldolase reaction).</text>
</comment>
<keyword evidence="16" id="KW-1185">Reference proteome</keyword>
<reference evidence="15 16" key="1">
    <citation type="submission" date="2020-07" db="EMBL/GenBank/DDBJ databases">
        <authorList>
            <person name="Criscuolo A."/>
        </authorList>
    </citation>
    <scope>NUCLEOTIDE SEQUENCE [LARGE SCALE GENOMIC DNA]</scope>
    <source>
        <strain evidence="16">CIP 111030</strain>
    </source>
</reference>
<dbReference type="InterPro" id="IPR050197">
    <property type="entry name" value="Aldolase_class_II_sugar_metab"/>
</dbReference>
<dbReference type="Pfam" id="PF00596">
    <property type="entry name" value="Aldolase_II"/>
    <property type="match status" value="1"/>
</dbReference>
<comment type="similarity">
    <text evidence="3">Belongs to the aldolase class II family. AraD/FucA subfamily.</text>
</comment>
<evidence type="ECO:0000313" key="16">
    <source>
        <dbReference type="Proteomes" id="UP000521032"/>
    </source>
</evidence>
<dbReference type="EC" id="5.1.3.4" evidence="4"/>
<keyword evidence="7" id="KW-0054">Arabinose catabolism</keyword>
<name>A0A6V7RDZ6_9BACL</name>
<dbReference type="GO" id="GO:0046872">
    <property type="term" value="F:metal ion binding"/>
    <property type="evidence" value="ECO:0007669"/>
    <property type="project" value="UniProtKB-KW"/>
</dbReference>
<keyword evidence="6" id="KW-0862">Zinc</keyword>
<dbReference type="FunFam" id="3.40.225.10:FF:000001">
    <property type="entry name" value="L-ribulose-5-phosphate 4-epimerase UlaF"/>
    <property type="match status" value="1"/>
</dbReference>
<dbReference type="GO" id="GO:0005829">
    <property type="term" value="C:cytosol"/>
    <property type="evidence" value="ECO:0007669"/>
    <property type="project" value="TreeGrafter"/>
</dbReference>
<keyword evidence="9" id="KW-0119">Carbohydrate metabolism</keyword>
<evidence type="ECO:0000256" key="9">
    <source>
        <dbReference type="ARBA" id="ARBA00023277"/>
    </source>
</evidence>
<evidence type="ECO:0000256" key="4">
    <source>
        <dbReference type="ARBA" id="ARBA00013186"/>
    </source>
</evidence>
<dbReference type="RefSeq" id="WP_186086636.1">
    <property type="nucleotide sequence ID" value="NZ_CAJEWE010000008.1"/>
</dbReference>
<dbReference type="AlphaFoldDB" id="A0A6V7RDZ6"/>
<dbReference type="EMBL" id="CAJEWE010000008">
    <property type="protein sequence ID" value="CAD2075362.1"/>
    <property type="molecule type" value="Genomic_DNA"/>
</dbReference>
<dbReference type="SUPFAM" id="SSF53639">
    <property type="entry name" value="AraD/HMP-PK domain-like"/>
    <property type="match status" value="1"/>
</dbReference>
<dbReference type="SMART" id="SM01007">
    <property type="entry name" value="Aldolase_II"/>
    <property type="match status" value="1"/>
</dbReference>
<dbReference type="InterPro" id="IPR036409">
    <property type="entry name" value="Aldolase_II/adducin_N_sf"/>
</dbReference>
<keyword evidence="8 15" id="KW-0413">Isomerase</keyword>
<comment type="pathway">
    <text evidence="12">Carbohydrate degradation; L-arabinose degradation via L-ribulose; D-xylulose 5-phosphate from L-arabinose (bacterial route): step 3/3.</text>
</comment>
<dbReference type="NCBIfam" id="NF006047">
    <property type="entry name" value="PRK08193.1"/>
    <property type="match status" value="1"/>
</dbReference>
<dbReference type="Proteomes" id="UP000521032">
    <property type="component" value="Unassembled WGS sequence"/>
</dbReference>
<proteinExistence type="inferred from homology"/>
<evidence type="ECO:0000256" key="11">
    <source>
        <dbReference type="ARBA" id="ARBA00053542"/>
    </source>
</evidence>
<dbReference type="GO" id="GO:0016832">
    <property type="term" value="F:aldehyde-lyase activity"/>
    <property type="evidence" value="ECO:0007669"/>
    <property type="project" value="TreeGrafter"/>
</dbReference>
<comment type="catalytic activity">
    <reaction evidence="1">
        <text>L-ribulose 5-phosphate = D-xylulose 5-phosphate</text>
        <dbReference type="Rhea" id="RHEA:22368"/>
        <dbReference type="ChEBI" id="CHEBI:57737"/>
        <dbReference type="ChEBI" id="CHEBI:58226"/>
        <dbReference type="EC" id="5.1.3.4"/>
    </reaction>
</comment>
<dbReference type="PANTHER" id="PTHR22789:SF8">
    <property type="entry name" value="L-RIBULOSE-5-PHOSPHATE 4-EPIMERASE SGBE"/>
    <property type="match status" value="1"/>
</dbReference>
<evidence type="ECO:0000256" key="1">
    <source>
        <dbReference type="ARBA" id="ARBA00001726"/>
    </source>
</evidence>
<dbReference type="Gene3D" id="3.40.225.10">
    <property type="entry name" value="Class II aldolase/adducin N-terminal domain"/>
    <property type="match status" value="1"/>
</dbReference>
<evidence type="ECO:0000256" key="10">
    <source>
        <dbReference type="ARBA" id="ARBA00032206"/>
    </source>
</evidence>
<keyword evidence="5" id="KW-0479">Metal-binding</keyword>
<evidence type="ECO:0000256" key="12">
    <source>
        <dbReference type="ARBA" id="ARBA00060520"/>
    </source>
</evidence>
<evidence type="ECO:0000256" key="8">
    <source>
        <dbReference type="ARBA" id="ARBA00023235"/>
    </source>
</evidence>
<organism evidence="15 16">
    <name type="scientific">Phocicoccus schoeneichii</name>
    <dbReference type="NCBI Taxonomy" id="1812261"/>
    <lineage>
        <taxon>Bacteria</taxon>
        <taxon>Bacillati</taxon>
        <taxon>Bacillota</taxon>
        <taxon>Bacilli</taxon>
        <taxon>Bacillales</taxon>
        <taxon>Salinicoccaceae</taxon>
        <taxon>Phocicoccus</taxon>
    </lineage>
</organism>
<evidence type="ECO:0000313" key="15">
    <source>
        <dbReference type="EMBL" id="CAD2075362.1"/>
    </source>
</evidence>
<protein>
    <recommendedName>
        <fullName evidence="13">L-ribulose-5-phosphate 4-epimerase</fullName>
        <ecNumber evidence="4">5.1.3.4</ecNumber>
    </recommendedName>
    <alternativeName>
        <fullName evidence="10">Phosphoribulose isomerase</fullName>
    </alternativeName>
</protein>
<evidence type="ECO:0000256" key="2">
    <source>
        <dbReference type="ARBA" id="ARBA00001947"/>
    </source>
</evidence>
<evidence type="ECO:0000256" key="3">
    <source>
        <dbReference type="ARBA" id="ARBA00010037"/>
    </source>
</evidence>
<comment type="cofactor">
    <cofactor evidence="2">
        <name>Zn(2+)</name>
        <dbReference type="ChEBI" id="CHEBI:29105"/>
    </cofactor>
</comment>
<evidence type="ECO:0000256" key="13">
    <source>
        <dbReference type="ARBA" id="ARBA00074961"/>
    </source>
</evidence>
<evidence type="ECO:0000256" key="5">
    <source>
        <dbReference type="ARBA" id="ARBA00022723"/>
    </source>
</evidence>